<dbReference type="PANTHER" id="PTHR13812:SF19">
    <property type="entry name" value="KETIMINE REDUCTASE MU-CRYSTALLIN"/>
    <property type="match status" value="1"/>
</dbReference>
<evidence type="ECO:0000313" key="4">
    <source>
        <dbReference type="EMBL" id="RHH75848.1"/>
    </source>
</evidence>
<dbReference type="Gene3D" id="3.40.50.720">
    <property type="entry name" value="NAD(P)-binding Rossmann-like Domain"/>
    <property type="match status" value="1"/>
</dbReference>
<proteinExistence type="predicted"/>
<dbReference type="InterPro" id="IPR003462">
    <property type="entry name" value="ODC_Mu_crystall"/>
</dbReference>
<dbReference type="Proteomes" id="UP000437446">
    <property type="component" value="Unassembled WGS sequence"/>
</dbReference>
<comment type="caution">
    <text evidence="4">The sequence shown here is derived from an EMBL/GenBank/DDBJ whole genome shotgun (WGS) entry which is preliminary data.</text>
</comment>
<dbReference type="EMBL" id="QRKC01000007">
    <property type="protein sequence ID" value="RHH75848.1"/>
    <property type="molecule type" value="Genomic_DNA"/>
</dbReference>
<evidence type="ECO:0000313" key="6">
    <source>
        <dbReference type="Proteomes" id="UP000283732"/>
    </source>
</evidence>
<protein>
    <submittedName>
        <fullName evidence="4">Ornithine cyclodeaminase</fullName>
    </submittedName>
</protein>
<dbReference type="InterPro" id="IPR023401">
    <property type="entry name" value="ODC_N"/>
</dbReference>
<dbReference type="Proteomes" id="UP000285173">
    <property type="component" value="Unassembled WGS sequence"/>
</dbReference>
<reference evidence="1 8" key="2">
    <citation type="journal article" date="2019" name="Nat. Med.">
        <title>A library of human gut bacterial isolates paired with longitudinal multiomics data enables mechanistic microbiome research.</title>
        <authorList>
            <person name="Poyet M."/>
            <person name="Groussin M."/>
            <person name="Gibbons S.M."/>
            <person name="Avila-Pacheco J."/>
            <person name="Jiang X."/>
            <person name="Kearney S.M."/>
            <person name="Perrotta A.R."/>
            <person name="Berdy B."/>
            <person name="Zhao S."/>
            <person name="Lieberman T.D."/>
            <person name="Swanson P.K."/>
            <person name="Smith M."/>
            <person name="Roesemann S."/>
            <person name="Alexander J.E."/>
            <person name="Rich S.A."/>
            <person name="Livny J."/>
            <person name="Vlamakis H."/>
            <person name="Clish C."/>
            <person name="Bullock K."/>
            <person name="Deik A."/>
            <person name="Scott J."/>
            <person name="Pierce K.A."/>
            <person name="Xavier R.J."/>
            <person name="Alm E.J."/>
        </authorList>
    </citation>
    <scope>NUCLEOTIDE SEQUENCE [LARGE SCALE GENOMIC DNA]</scope>
    <source>
        <strain evidence="1 8">BIOML-A25</strain>
    </source>
</reference>
<accession>A0A3R6ESE1</accession>
<dbReference type="AlphaFoldDB" id="A0A3R6ESE1"/>
<sequence length="312" mass="35317">MKIIDFETIRNLSISPADCVKWVETALRMKYDSCLPHKISMTIEPDVFFNTMPSYLPSCGRFGVKVVSRFPKRKPALVSDILLYDATNGDFLALMDGSWITAMRTGAVAALSIQYLRTSSAREYAFMGLGNTARATLLCLMAVLEGPLNIRLLSYKGQELEFMKRFKEYSRLNFSIFENVEDLITGADVVVSCVTVAHGQFASDTCFKPGVLVVPVHTRGFQNCDLFFDQVFADDVAHVEGFKYFNQFKQFDEFARILLKQNPGRTSDQERILAYNIGIALHDIYFASQVYDKVKDSLPDISSDKLSEKFWV</sequence>
<dbReference type="GO" id="GO:0005737">
    <property type="term" value="C:cytoplasm"/>
    <property type="evidence" value="ECO:0007669"/>
    <property type="project" value="TreeGrafter"/>
</dbReference>
<dbReference type="Gene3D" id="3.30.1780.10">
    <property type="entry name" value="ornithine cyclodeaminase, domain 1"/>
    <property type="match status" value="1"/>
</dbReference>
<evidence type="ECO:0000313" key="5">
    <source>
        <dbReference type="Proteomes" id="UP000261088"/>
    </source>
</evidence>
<evidence type="ECO:0000313" key="3">
    <source>
        <dbReference type="EMBL" id="RGZ50793.1"/>
    </source>
</evidence>
<gene>
    <name evidence="4" type="ORF">DW191_14355</name>
    <name evidence="3" type="ORF">DW986_02110</name>
    <name evidence="2" type="ORF">DXB61_16500</name>
    <name evidence="1" type="ORF">GMD66_07110</name>
</gene>
<dbReference type="PANTHER" id="PTHR13812">
    <property type="entry name" value="KETIMINE REDUCTASE MU-CRYSTALLIN"/>
    <property type="match status" value="1"/>
</dbReference>
<evidence type="ECO:0000313" key="7">
    <source>
        <dbReference type="Proteomes" id="UP000285173"/>
    </source>
</evidence>
<dbReference type="InterPro" id="IPR036291">
    <property type="entry name" value="NAD(P)-bd_dom_sf"/>
</dbReference>
<dbReference type="SUPFAM" id="SSF51735">
    <property type="entry name" value="NAD(P)-binding Rossmann-fold domains"/>
    <property type="match status" value="1"/>
</dbReference>
<dbReference type="RefSeq" id="WP_122122656.1">
    <property type="nucleotide sequence ID" value="NZ_JADNJN010000238.1"/>
</dbReference>
<evidence type="ECO:0000313" key="1">
    <source>
        <dbReference type="EMBL" id="MTU28985.1"/>
    </source>
</evidence>
<dbReference type="Proteomes" id="UP000261088">
    <property type="component" value="Unassembled WGS sequence"/>
</dbReference>
<dbReference type="Pfam" id="PF02423">
    <property type="entry name" value="OCD_Mu_crystall"/>
    <property type="match status" value="1"/>
</dbReference>
<evidence type="ECO:0000313" key="8">
    <source>
        <dbReference type="Proteomes" id="UP000437446"/>
    </source>
</evidence>
<dbReference type="Proteomes" id="UP000283732">
    <property type="component" value="Unassembled WGS sequence"/>
</dbReference>
<organism evidence="4 6">
    <name type="scientific">Parabacteroides merdae</name>
    <dbReference type="NCBI Taxonomy" id="46503"/>
    <lineage>
        <taxon>Bacteria</taxon>
        <taxon>Pseudomonadati</taxon>
        <taxon>Bacteroidota</taxon>
        <taxon>Bacteroidia</taxon>
        <taxon>Bacteroidales</taxon>
        <taxon>Tannerellaceae</taxon>
        <taxon>Parabacteroides</taxon>
    </lineage>
</organism>
<reference evidence="5 6" key="1">
    <citation type="submission" date="2018-08" db="EMBL/GenBank/DDBJ databases">
        <title>A genome reference for cultivated species of the human gut microbiota.</title>
        <authorList>
            <person name="Zou Y."/>
            <person name="Xue W."/>
            <person name="Luo G."/>
        </authorList>
    </citation>
    <scope>NUCLEOTIDE SEQUENCE [LARGE SCALE GENOMIC DNA]</scope>
    <source>
        <strain evidence="4 6">AM16-50</strain>
        <strain evidence="3 7">AM50-15</strain>
        <strain evidence="2 5">OM05-11AA</strain>
    </source>
</reference>
<name>A0A3R6ESE1_9BACT</name>
<dbReference type="EMBL" id="QSUP01000030">
    <property type="protein sequence ID" value="RGN47037.1"/>
    <property type="molecule type" value="Genomic_DNA"/>
</dbReference>
<dbReference type="EMBL" id="WNCR01000002">
    <property type="protein sequence ID" value="MTU28985.1"/>
    <property type="molecule type" value="Genomic_DNA"/>
</dbReference>
<evidence type="ECO:0000313" key="2">
    <source>
        <dbReference type="EMBL" id="RGN47037.1"/>
    </source>
</evidence>
<dbReference type="EMBL" id="QSEF01000003">
    <property type="protein sequence ID" value="RGZ50793.1"/>
    <property type="molecule type" value="Genomic_DNA"/>
</dbReference>